<evidence type="ECO:0000256" key="7">
    <source>
        <dbReference type="SAM" id="Phobius"/>
    </source>
</evidence>
<comment type="caution">
    <text evidence="10">The sequence shown here is derived from an EMBL/GenBank/DDBJ whole genome shotgun (WGS) entry which is preliminary data.</text>
</comment>
<dbReference type="PANTHER" id="PTHR48007:SF83">
    <property type="entry name" value="PROTEIN KINASE DOMAIN-CONTAINING PROTEIN"/>
    <property type="match status" value="1"/>
</dbReference>
<evidence type="ECO:0000259" key="9">
    <source>
        <dbReference type="PROSITE" id="PS50011"/>
    </source>
</evidence>
<evidence type="ECO:0000256" key="5">
    <source>
        <dbReference type="ARBA" id="ARBA00022989"/>
    </source>
</evidence>
<dbReference type="SMART" id="SM00369">
    <property type="entry name" value="LRR_TYP"/>
    <property type="match status" value="4"/>
</dbReference>
<dbReference type="InterPro" id="IPR013210">
    <property type="entry name" value="LRR_N_plant-typ"/>
</dbReference>
<evidence type="ECO:0000256" key="4">
    <source>
        <dbReference type="ARBA" id="ARBA00022737"/>
    </source>
</evidence>
<protein>
    <recommendedName>
        <fullName evidence="9">Protein kinase domain-containing protein</fullName>
    </recommendedName>
</protein>
<dbReference type="Pfam" id="PF08263">
    <property type="entry name" value="LRRNT_2"/>
    <property type="match status" value="1"/>
</dbReference>
<accession>A0ABQ9KUF7</accession>
<dbReference type="SUPFAM" id="SSF52058">
    <property type="entry name" value="L domain-like"/>
    <property type="match status" value="1"/>
</dbReference>
<feature type="chain" id="PRO_5047166765" description="Protein kinase domain-containing protein" evidence="8">
    <location>
        <begin position="19"/>
        <end position="691"/>
    </location>
</feature>
<feature type="transmembrane region" description="Helical" evidence="7">
    <location>
        <begin position="303"/>
        <end position="326"/>
    </location>
</feature>
<dbReference type="InterPro" id="IPR003591">
    <property type="entry name" value="Leu-rich_rpt_typical-subtyp"/>
</dbReference>
<dbReference type="Gene3D" id="1.10.510.10">
    <property type="entry name" value="Transferase(Phosphotransferase) domain 1"/>
    <property type="match status" value="1"/>
</dbReference>
<dbReference type="CDD" id="cd14066">
    <property type="entry name" value="STKc_IRAK"/>
    <property type="match status" value="1"/>
</dbReference>
<keyword evidence="2" id="KW-0433">Leucine-rich repeat</keyword>
<keyword evidence="5 7" id="KW-1133">Transmembrane helix</keyword>
<dbReference type="InterPro" id="IPR000719">
    <property type="entry name" value="Prot_kinase_dom"/>
</dbReference>
<evidence type="ECO:0000256" key="2">
    <source>
        <dbReference type="ARBA" id="ARBA00022614"/>
    </source>
</evidence>
<dbReference type="InterPro" id="IPR001611">
    <property type="entry name" value="Leu-rich_rpt"/>
</dbReference>
<keyword evidence="8" id="KW-0732">Signal</keyword>
<dbReference type="Pfam" id="PF00069">
    <property type="entry name" value="Pkinase"/>
    <property type="match status" value="1"/>
</dbReference>
<evidence type="ECO:0000313" key="11">
    <source>
        <dbReference type="Proteomes" id="UP001174677"/>
    </source>
</evidence>
<dbReference type="EMBL" id="JARPOI010000016">
    <property type="protein sequence ID" value="KAJ9147319.1"/>
    <property type="molecule type" value="Genomic_DNA"/>
</dbReference>
<dbReference type="Pfam" id="PF00560">
    <property type="entry name" value="LRR_1"/>
    <property type="match status" value="6"/>
</dbReference>
<gene>
    <name evidence="10" type="ORF">P3X46_029493</name>
</gene>
<dbReference type="Proteomes" id="UP001174677">
    <property type="component" value="Chromosome 16"/>
</dbReference>
<keyword evidence="3 7" id="KW-0812">Transmembrane</keyword>
<feature type="domain" description="Protein kinase" evidence="9">
    <location>
        <begin position="389"/>
        <end position="677"/>
    </location>
</feature>
<organism evidence="10 11">
    <name type="scientific">Hevea brasiliensis</name>
    <name type="common">Para rubber tree</name>
    <name type="synonym">Siphonia brasiliensis</name>
    <dbReference type="NCBI Taxonomy" id="3981"/>
    <lineage>
        <taxon>Eukaryota</taxon>
        <taxon>Viridiplantae</taxon>
        <taxon>Streptophyta</taxon>
        <taxon>Embryophyta</taxon>
        <taxon>Tracheophyta</taxon>
        <taxon>Spermatophyta</taxon>
        <taxon>Magnoliopsida</taxon>
        <taxon>eudicotyledons</taxon>
        <taxon>Gunneridae</taxon>
        <taxon>Pentapetalae</taxon>
        <taxon>rosids</taxon>
        <taxon>fabids</taxon>
        <taxon>Malpighiales</taxon>
        <taxon>Euphorbiaceae</taxon>
        <taxon>Crotonoideae</taxon>
        <taxon>Micrandreae</taxon>
        <taxon>Hevea</taxon>
    </lineage>
</organism>
<evidence type="ECO:0000313" key="10">
    <source>
        <dbReference type="EMBL" id="KAJ9147319.1"/>
    </source>
</evidence>
<reference evidence="10" key="1">
    <citation type="journal article" date="2023" name="Plant Biotechnol. J.">
        <title>Chromosome-level wild Hevea brasiliensis genome provides new tools for genomic-assisted breeding and valuable loci to elevate rubber yield.</title>
        <authorList>
            <person name="Cheng H."/>
            <person name="Song X."/>
            <person name="Hu Y."/>
            <person name="Wu T."/>
            <person name="Yang Q."/>
            <person name="An Z."/>
            <person name="Feng S."/>
            <person name="Deng Z."/>
            <person name="Wu W."/>
            <person name="Zeng X."/>
            <person name="Tu M."/>
            <person name="Wang X."/>
            <person name="Huang H."/>
        </authorList>
    </citation>
    <scope>NUCLEOTIDE SEQUENCE</scope>
    <source>
        <strain evidence="10">MT/VB/25A 57/8</strain>
    </source>
</reference>
<dbReference type="InterPro" id="IPR046959">
    <property type="entry name" value="PRK1-6/SRF4-like"/>
</dbReference>
<dbReference type="SUPFAM" id="SSF56112">
    <property type="entry name" value="Protein kinase-like (PK-like)"/>
    <property type="match status" value="1"/>
</dbReference>
<evidence type="ECO:0000256" key="3">
    <source>
        <dbReference type="ARBA" id="ARBA00022692"/>
    </source>
</evidence>
<name>A0ABQ9KUF7_HEVBR</name>
<proteinExistence type="predicted"/>
<evidence type="ECO:0000256" key="8">
    <source>
        <dbReference type="SAM" id="SignalP"/>
    </source>
</evidence>
<feature type="signal peptide" evidence="8">
    <location>
        <begin position="1"/>
        <end position="18"/>
    </location>
</feature>
<evidence type="ECO:0000256" key="1">
    <source>
        <dbReference type="ARBA" id="ARBA00004370"/>
    </source>
</evidence>
<dbReference type="PANTHER" id="PTHR48007">
    <property type="entry name" value="LEUCINE-RICH REPEAT RECEPTOR-LIKE PROTEIN KINASE PXC1"/>
    <property type="match status" value="1"/>
</dbReference>
<dbReference type="InterPro" id="IPR032675">
    <property type="entry name" value="LRR_dom_sf"/>
</dbReference>
<dbReference type="Gene3D" id="3.80.10.10">
    <property type="entry name" value="Ribonuclease Inhibitor"/>
    <property type="match status" value="1"/>
</dbReference>
<keyword evidence="6 7" id="KW-0472">Membrane</keyword>
<evidence type="ECO:0000256" key="6">
    <source>
        <dbReference type="ARBA" id="ARBA00023136"/>
    </source>
</evidence>
<keyword evidence="11" id="KW-1185">Reference proteome</keyword>
<dbReference type="InterPro" id="IPR011009">
    <property type="entry name" value="Kinase-like_dom_sf"/>
</dbReference>
<sequence length="691" mass="76808">MLPLLVFFISHCIALASSLNDEGLALLFFKQSLGNSTAGCLDNWNSSDTNPCSWYGVRCKEGRVIFLNIPDKRLYGFLYLDTGRLASLRYLNLKNNYFYGSLPVDLFSATGLTSLVLSGNSFFGPVPVEIGNLKDLRILDLSQNSFNDSVPSSLLQCKKLKQLFLTQNSFTGSLPDGFGTSLVMLQKLDLSFNIFSGLIPSDLGNLSSLQGVLDLSHNLFNGSIPASLGNLPISVYINLSYNNLSGAIPLNDVLLNVGPTAFMGNPLLCGIPLKIVCPAKPEPLLYEPTQIFPRGSSGRGRCFVITIVACTVLGICFISVLFSYWYRKFYVCKGGKRVKESNFEEKSIVRKEMFCFRTDDLESLSENMEQCIFIPLDSQVKFDLEQLLKASAFLLGKSRIGIVYKVVLEKGTTVAVRRLEDGGSQRYRDFQAEVESIGKIRHPNIVSLLAYCWCINEKLLIYDYMPNGELATAIHGRTGLIYFKPLSWSTRLRIMKGVAKGLAFLHEFSPKKYVHGNLKPSNILLGEKMEPRITDFGLNRLAYTAEESLVVNLEHMARGTPQQGSPYALTATNSSPIMSYYEAPEASKSSKPSQKWDVYSYGVILLEMISGKSPVTQTGSSEMGLVQWIQLSTEIKPLCHVLDPFLVHDLEKRDEMIAVLDIALACVHISPDKRPLMRIVSDTLERLASFT</sequence>
<dbReference type="PROSITE" id="PS50011">
    <property type="entry name" value="PROTEIN_KINASE_DOM"/>
    <property type="match status" value="1"/>
</dbReference>
<comment type="subcellular location">
    <subcellularLocation>
        <location evidence="1">Membrane</location>
    </subcellularLocation>
</comment>
<dbReference type="Gene3D" id="3.30.200.20">
    <property type="entry name" value="Phosphorylase Kinase, domain 1"/>
    <property type="match status" value="1"/>
</dbReference>
<keyword evidence="4" id="KW-0677">Repeat</keyword>